<proteinExistence type="predicted"/>
<dbReference type="STRING" id="686832.A0A0C3BHZ2"/>
<sequence>MNASQVNEANSLYDSPETVTYPVMVSTRVLAGALAIMCWDILNNLNNEYRLLFKYRLSLPTLALVGLGYMVTAALAETTPIGTLIRRCEGLELAASWMYVVCISTTSLLFLFRVRAVWNRNKYVIWFFSFMWLGVFGALFAAPQAMFATSTDSTRYCTSRRAKPFAMAFVIIPLVNDTLVFIAVTVGFVMSTHPEPTLQEGIRTVMYGDYLPAFSRAMLKDNQMYYLATVGCNLLTVVMFYIKSLPGGYRTMFVVPNVMLMNIMACRVYRNTKFGNQWVESTISIIPITFQEPNSSATRALDILSDTGNRAGGSGFVKAGRLENGELIGTYSSHKTLSDMQEG</sequence>
<dbReference type="HOGENOM" id="CLU_060549_3_0_1"/>
<dbReference type="AlphaFoldDB" id="A0A0C3BHZ2"/>
<evidence type="ECO:0000313" key="2">
    <source>
        <dbReference type="EMBL" id="KIM36345.1"/>
    </source>
</evidence>
<evidence type="ECO:0000313" key="3">
    <source>
        <dbReference type="Proteomes" id="UP000053424"/>
    </source>
</evidence>
<keyword evidence="1" id="KW-0812">Transmembrane</keyword>
<reference evidence="2 3" key="1">
    <citation type="submission" date="2014-04" db="EMBL/GenBank/DDBJ databases">
        <authorList>
            <consortium name="DOE Joint Genome Institute"/>
            <person name="Kuo A."/>
            <person name="Gay G."/>
            <person name="Dore J."/>
            <person name="Kohler A."/>
            <person name="Nagy L.G."/>
            <person name="Floudas D."/>
            <person name="Copeland A."/>
            <person name="Barry K.W."/>
            <person name="Cichocki N."/>
            <person name="Veneault-Fourrey C."/>
            <person name="LaButti K."/>
            <person name="Lindquist E.A."/>
            <person name="Lipzen A."/>
            <person name="Lundell T."/>
            <person name="Morin E."/>
            <person name="Murat C."/>
            <person name="Sun H."/>
            <person name="Tunlid A."/>
            <person name="Henrissat B."/>
            <person name="Grigoriev I.V."/>
            <person name="Hibbett D.S."/>
            <person name="Martin F."/>
            <person name="Nordberg H.P."/>
            <person name="Cantor M.N."/>
            <person name="Hua S.X."/>
        </authorList>
    </citation>
    <scope>NUCLEOTIDE SEQUENCE [LARGE SCALE GENOMIC DNA]</scope>
    <source>
        <strain evidence="3">h7</strain>
    </source>
</reference>
<keyword evidence="3" id="KW-1185">Reference proteome</keyword>
<feature type="transmembrane region" description="Helical" evidence="1">
    <location>
        <begin position="165"/>
        <end position="189"/>
    </location>
</feature>
<organism evidence="2 3">
    <name type="scientific">Hebeloma cylindrosporum</name>
    <dbReference type="NCBI Taxonomy" id="76867"/>
    <lineage>
        <taxon>Eukaryota</taxon>
        <taxon>Fungi</taxon>
        <taxon>Dikarya</taxon>
        <taxon>Basidiomycota</taxon>
        <taxon>Agaricomycotina</taxon>
        <taxon>Agaricomycetes</taxon>
        <taxon>Agaricomycetidae</taxon>
        <taxon>Agaricales</taxon>
        <taxon>Agaricineae</taxon>
        <taxon>Hymenogastraceae</taxon>
        <taxon>Hebeloma</taxon>
    </lineage>
</organism>
<protein>
    <submittedName>
        <fullName evidence="2">Uncharacterized protein</fullName>
    </submittedName>
</protein>
<dbReference type="Proteomes" id="UP000053424">
    <property type="component" value="Unassembled WGS sequence"/>
</dbReference>
<accession>A0A0C3BHZ2</accession>
<feature type="transmembrane region" description="Helical" evidence="1">
    <location>
        <begin position="20"/>
        <end position="45"/>
    </location>
</feature>
<name>A0A0C3BHZ2_HEBCY</name>
<evidence type="ECO:0000256" key="1">
    <source>
        <dbReference type="SAM" id="Phobius"/>
    </source>
</evidence>
<reference evidence="3" key="2">
    <citation type="submission" date="2015-01" db="EMBL/GenBank/DDBJ databases">
        <title>Evolutionary Origins and Diversification of the Mycorrhizal Mutualists.</title>
        <authorList>
            <consortium name="DOE Joint Genome Institute"/>
            <consortium name="Mycorrhizal Genomics Consortium"/>
            <person name="Kohler A."/>
            <person name="Kuo A."/>
            <person name="Nagy L.G."/>
            <person name="Floudas D."/>
            <person name="Copeland A."/>
            <person name="Barry K.W."/>
            <person name="Cichocki N."/>
            <person name="Veneault-Fourrey C."/>
            <person name="LaButti K."/>
            <person name="Lindquist E.A."/>
            <person name="Lipzen A."/>
            <person name="Lundell T."/>
            <person name="Morin E."/>
            <person name="Murat C."/>
            <person name="Riley R."/>
            <person name="Ohm R."/>
            <person name="Sun H."/>
            <person name="Tunlid A."/>
            <person name="Henrissat B."/>
            <person name="Grigoriev I.V."/>
            <person name="Hibbett D.S."/>
            <person name="Martin F."/>
        </authorList>
    </citation>
    <scope>NUCLEOTIDE SEQUENCE [LARGE SCALE GENOMIC DNA]</scope>
    <source>
        <strain evidence="3">h7</strain>
    </source>
</reference>
<dbReference type="OrthoDB" id="3038990at2759"/>
<feature type="transmembrane region" description="Helical" evidence="1">
    <location>
        <begin position="96"/>
        <end position="112"/>
    </location>
</feature>
<feature type="transmembrane region" description="Helical" evidence="1">
    <location>
        <begin position="57"/>
        <end position="76"/>
    </location>
</feature>
<feature type="transmembrane region" description="Helical" evidence="1">
    <location>
        <begin position="124"/>
        <end position="145"/>
    </location>
</feature>
<feature type="transmembrane region" description="Helical" evidence="1">
    <location>
        <begin position="224"/>
        <end position="242"/>
    </location>
</feature>
<feature type="transmembrane region" description="Helical" evidence="1">
    <location>
        <begin position="248"/>
        <end position="269"/>
    </location>
</feature>
<gene>
    <name evidence="2" type="ORF">M413DRAFT_31763</name>
</gene>
<keyword evidence="1" id="KW-1133">Transmembrane helix</keyword>
<dbReference type="EMBL" id="KN831806">
    <property type="protein sequence ID" value="KIM36345.1"/>
    <property type="molecule type" value="Genomic_DNA"/>
</dbReference>
<keyword evidence="1" id="KW-0472">Membrane</keyword>